<evidence type="ECO:0000256" key="2">
    <source>
        <dbReference type="ARBA" id="ARBA00023015"/>
    </source>
</evidence>
<dbReference type="InterPro" id="IPR013249">
    <property type="entry name" value="RNA_pol_sigma70_r4_t2"/>
</dbReference>
<dbReference type="EMBL" id="BAAAQM010000017">
    <property type="protein sequence ID" value="GAA1972052.1"/>
    <property type="molecule type" value="Genomic_DNA"/>
</dbReference>
<feature type="domain" description="RNA polymerase sigma factor 70 region 4 type 2" evidence="8">
    <location>
        <begin position="126"/>
        <end position="177"/>
    </location>
</feature>
<evidence type="ECO:0000259" key="7">
    <source>
        <dbReference type="Pfam" id="PF04542"/>
    </source>
</evidence>
<evidence type="ECO:0000256" key="6">
    <source>
        <dbReference type="SAM" id="MobiDB-lite"/>
    </source>
</evidence>
<keyword evidence="5" id="KW-0804">Transcription</keyword>
<protein>
    <recommendedName>
        <fullName evidence="11">RNA polymerase, sigma-24 subunit, ECF subfamily</fullName>
    </recommendedName>
</protein>
<keyword evidence="10" id="KW-1185">Reference proteome</keyword>
<dbReference type="NCBIfam" id="TIGR02937">
    <property type="entry name" value="sigma70-ECF"/>
    <property type="match status" value="1"/>
</dbReference>
<evidence type="ECO:0000256" key="3">
    <source>
        <dbReference type="ARBA" id="ARBA00023082"/>
    </source>
</evidence>
<evidence type="ECO:0000256" key="5">
    <source>
        <dbReference type="ARBA" id="ARBA00023163"/>
    </source>
</evidence>
<feature type="compositionally biased region" description="Low complexity" evidence="6">
    <location>
        <begin position="198"/>
        <end position="214"/>
    </location>
</feature>
<evidence type="ECO:0000313" key="10">
    <source>
        <dbReference type="Proteomes" id="UP001499854"/>
    </source>
</evidence>
<dbReference type="Proteomes" id="UP001499854">
    <property type="component" value="Unassembled WGS sequence"/>
</dbReference>
<dbReference type="Pfam" id="PF04542">
    <property type="entry name" value="Sigma70_r2"/>
    <property type="match status" value="1"/>
</dbReference>
<keyword evidence="2" id="KW-0805">Transcription regulation</keyword>
<dbReference type="InterPro" id="IPR014284">
    <property type="entry name" value="RNA_pol_sigma-70_dom"/>
</dbReference>
<evidence type="ECO:0008006" key="11">
    <source>
        <dbReference type="Google" id="ProtNLM"/>
    </source>
</evidence>
<proteinExistence type="inferred from homology"/>
<dbReference type="SUPFAM" id="SSF88946">
    <property type="entry name" value="Sigma2 domain of RNA polymerase sigma factors"/>
    <property type="match status" value="1"/>
</dbReference>
<feature type="domain" description="RNA polymerase sigma-70 region 2" evidence="7">
    <location>
        <begin position="40"/>
        <end position="100"/>
    </location>
</feature>
<evidence type="ECO:0000256" key="4">
    <source>
        <dbReference type="ARBA" id="ARBA00023125"/>
    </source>
</evidence>
<evidence type="ECO:0000256" key="1">
    <source>
        <dbReference type="ARBA" id="ARBA00010641"/>
    </source>
</evidence>
<dbReference type="Gene3D" id="1.10.1740.10">
    <property type="match status" value="1"/>
</dbReference>
<dbReference type="NCBIfam" id="TIGR02983">
    <property type="entry name" value="SigE-fam_strep"/>
    <property type="match status" value="1"/>
</dbReference>
<feature type="region of interest" description="Disordered" evidence="6">
    <location>
        <begin position="187"/>
        <end position="214"/>
    </location>
</feature>
<comment type="similarity">
    <text evidence="1">Belongs to the sigma-70 factor family. ECF subfamily.</text>
</comment>
<dbReference type="InterPro" id="IPR007627">
    <property type="entry name" value="RNA_pol_sigma70_r2"/>
</dbReference>
<dbReference type="PANTHER" id="PTHR43133">
    <property type="entry name" value="RNA POLYMERASE ECF-TYPE SIGMA FACTO"/>
    <property type="match status" value="1"/>
</dbReference>
<dbReference type="InterPro" id="IPR013324">
    <property type="entry name" value="RNA_pol_sigma_r3/r4-like"/>
</dbReference>
<name>A0ABN2RNC1_9ACTN</name>
<keyword evidence="3" id="KW-0731">Sigma factor</keyword>
<dbReference type="Gene3D" id="1.10.10.10">
    <property type="entry name" value="Winged helix-like DNA-binding domain superfamily/Winged helix DNA-binding domain"/>
    <property type="match status" value="1"/>
</dbReference>
<dbReference type="InterPro" id="IPR039425">
    <property type="entry name" value="RNA_pol_sigma-70-like"/>
</dbReference>
<dbReference type="SUPFAM" id="SSF88659">
    <property type="entry name" value="Sigma3 and sigma4 domains of RNA polymerase sigma factors"/>
    <property type="match status" value="1"/>
</dbReference>
<comment type="caution">
    <text evidence="9">The sequence shown here is derived from an EMBL/GenBank/DDBJ whole genome shotgun (WGS) entry which is preliminary data.</text>
</comment>
<evidence type="ECO:0000313" key="9">
    <source>
        <dbReference type="EMBL" id="GAA1972052.1"/>
    </source>
</evidence>
<dbReference type="Pfam" id="PF08281">
    <property type="entry name" value="Sigma70_r4_2"/>
    <property type="match status" value="1"/>
</dbReference>
<accession>A0ABN2RNC1</accession>
<gene>
    <name evidence="9" type="ORF">GCM10009838_34470</name>
</gene>
<dbReference type="CDD" id="cd06171">
    <property type="entry name" value="Sigma70_r4"/>
    <property type="match status" value="1"/>
</dbReference>
<reference evidence="9 10" key="1">
    <citation type="journal article" date="2019" name="Int. J. Syst. Evol. Microbiol.">
        <title>The Global Catalogue of Microorganisms (GCM) 10K type strain sequencing project: providing services to taxonomists for standard genome sequencing and annotation.</title>
        <authorList>
            <consortium name="The Broad Institute Genomics Platform"/>
            <consortium name="The Broad Institute Genome Sequencing Center for Infectious Disease"/>
            <person name="Wu L."/>
            <person name="Ma J."/>
        </authorList>
    </citation>
    <scope>NUCLEOTIDE SEQUENCE [LARGE SCALE GENOMIC DNA]</scope>
    <source>
        <strain evidence="9 10">JCM 16013</strain>
    </source>
</reference>
<dbReference type="InterPro" id="IPR013325">
    <property type="entry name" value="RNA_pol_sigma_r2"/>
</dbReference>
<sequence>MIPGIAAAHHRSPAVAPFDRDYVTTTADDDFRDFMAARWPALVRTAYLLTGSHHGAEDLAQTALVRAFVKWQRVRASDDPGAYVRQIMVHCHADQFRRRRVAEWLTSRLPEPPASPAEPSGEEAEVLLAALGRLPARQRAVVVLYYFDDMTHAEIAAALGSREGTVRSQLSRAMARLRGDGLLAQLTGRTQPVDSPRSASTSASTSTSTSASTFASALAPITGEKAS</sequence>
<dbReference type="InterPro" id="IPR014325">
    <property type="entry name" value="RNA_pol_sigma-E_actinobac"/>
</dbReference>
<organism evidence="9 10">
    <name type="scientific">Catenulispora subtropica</name>
    <dbReference type="NCBI Taxonomy" id="450798"/>
    <lineage>
        <taxon>Bacteria</taxon>
        <taxon>Bacillati</taxon>
        <taxon>Actinomycetota</taxon>
        <taxon>Actinomycetes</taxon>
        <taxon>Catenulisporales</taxon>
        <taxon>Catenulisporaceae</taxon>
        <taxon>Catenulispora</taxon>
    </lineage>
</organism>
<keyword evidence="4" id="KW-0238">DNA-binding</keyword>
<dbReference type="InterPro" id="IPR036388">
    <property type="entry name" value="WH-like_DNA-bd_sf"/>
</dbReference>
<dbReference type="PANTHER" id="PTHR43133:SF50">
    <property type="entry name" value="ECF RNA POLYMERASE SIGMA FACTOR SIGM"/>
    <property type="match status" value="1"/>
</dbReference>
<evidence type="ECO:0000259" key="8">
    <source>
        <dbReference type="Pfam" id="PF08281"/>
    </source>
</evidence>